<gene>
    <name evidence="2" type="ORF">ColSpa_11732</name>
</gene>
<dbReference type="EMBL" id="BQXU01000050">
    <property type="protein sequence ID" value="GKT51551.1"/>
    <property type="molecule type" value="Genomic_DNA"/>
</dbReference>
<organism evidence="2 3">
    <name type="scientific">Colletotrichum spaethianum</name>
    <dbReference type="NCBI Taxonomy" id="700344"/>
    <lineage>
        <taxon>Eukaryota</taxon>
        <taxon>Fungi</taxon>
        <taxon>Dikarya</taxon>
        <taxon>Ascomycota</taxon>
        <taxon>Pezizomycotina</taxon>
        <taxon>Sordariomycetes</taxon>
        <taxon>Hypocreomycetidae</taxon>
        <taxon>Glomerellales</taxon>
        <taxon>Glomerellaceae</taxon>
        <taxon>Colletotrichum</taxon>
        <taxon>Colletotrichum spaethianum species complex</taxon>
    </lineage>
</organism>
<evidence type="ECO:0000256" key="1">
    <source>
        <dbReference type="SAM" id="Phobius"/>
    </source>
</evidence>
<reference evidence="2 3" key="1">
    <citation type="submission" date="2022-03" db="EMBL/GenBank/DDBJ databases">
        <title>Genome data of Colletotrichum spp.</title>
        <authorList>
            <person name="Utami Y.D."/>
            <person name="Hiruma K."/>
        </authorList>
    </citation>
    <scope>NUCLEOTIDE SEQUENCE [LARGE SCALE GENOMIC DNA]</scope>
    <source>
        <strain evidence="2 3">MAFF 239500</strain>
    </source>
</reference>
<feature type="transmembrane region" description="Helical" evidence="1">
    <location>
        <begin position="20"/>
        <end position="41"/>
    </location>
</feature>
<name>A0AA37PFW4_9PEZI</name>
<keyword evidence="3" id="KW-1185">Reference proteome</keyword>
<dbReference type="Proteomes" id="UP001055115">
    <property type="component" value="Unassembled WGS sequence"/>
</dbReference>
<dbReference type="RefSeq" id="XP_049133901.1">
    <property type="nucleotide sequence ID" value="XM_049277944.1"/>
</dbReference>
<proteinExistence type="predicted"/>
<protein>
    <submittedName>
        <fullName evidence="2">Uncharacterized protein</fullName>
    </submittedName>
</protein>
<keyword evidence="1" id="KW-1133">Transmembrane helix</keyword>
<comment type="caution">
    <text evidence="2">The sequence shown here is derived from an EMBL/GenBank/DDBJ whole genome shotgun (WGS) entry which is preliminary data.</text>
</comment>
<keyword evidence="1" id="KW-0472">Membrane</keyword>
<dbReference type="GeneID" id="73332534"/>
<accession>A0AA37PFW4</accession>
<dbReference type="AlphaFoldDB" id="A0AA37PFW4"/>
<feature type="transmembrane region" description="Helical" evidence="1">
    <location>
        <begin position="88"/>
        <end position="109"/>
    </location>
</feature>
<keyword evidence="1" id="KW-0812">Transmembrane</keyword>
<feature type="transmembrane region" description="Helical" evidence="1">
    <location>
        <begin position="53"/>
        <end position="73"/>
    </location>
</feature>
<evidence type="ECO:0000313" key="3">
    <source>
        <dbReference type="Proteomes" id="UP001055115"/>
    </source>
</evidence>
<evidence type="ECO:0000313" key="2">
    <source>
        <dbReference type="EMBL" id="GKT51551.1"/>
    </source>
</evidence>
<sequence length="122" mass="13397">MALILTTLYGYVLKYPEKFHWMAIASVVDGYLIVILAASTVGNTYLIDSHPSFVGAILVVIPVTRGLMAFGISKHTTQYLANIGPVNTFGISAAVSAAFNFLGIILYFIGKRFRRLCIRLTH</sequence>